<keyword evidence="3" id="KW-1185">Reference proteome</keyword>
<evidence type="ECO:0000313" key="3">
    <source>
        <dbReference type="Proteomes" id="UP000664132"/>
    </source>
</evidence>
<dbReference type="OrthoDB" id="3551999at2759"/>
<feature type="region of interest" description="Disordered" evidence="1">
    <location>
        <begin position="1"/>
        <end position="273"/>
    </location>
</feature>
<feature type="compositionally biased region" description="Polar residues" evidence="1">
    <location>
        <begin position="229"/>
        <end position="238"/>
    </location>
</feature>
<accession>A0A8H7T5U0</accession>
<dbReference type="AlphaFoldDB" id="A0A8H7T5U0"/>
<name>A0A8H7T5U0_9HELO</name>
<evidence type="ECO:0000256" key="1">
    <source>
        <dbReference type="SAM" id="MobiDB-lite"/>
    </source>
</evidence>
<gene>
    <name evidence="2" type="ORF">IFR04_011156</name>
</gene>
<sequence>MALPDRYPSPHRASFLPPAHPPSSYPERSPRFRGPALADVEAAVRSNAQRLDSQWQDTQSHPPRWVPNDDHYENEYLPGRVSSSTLSPSERPEPSPPLSSNAPFYVPRSPASVMPHPQYQGRPDHRMDFDPAASYEYDYRAQYSPGYQPPLLSEQHLPPSYLQPPMPVYDQQPRWSASGPSDRLPSPERYGQGQPPRERERLAPLRPPPPPQAVGMQRSYSQGRHARAPSSSRRNPYPTNDGRGRVSSSSRYHGGGKRRFEKRSGYGQRNSGY</sequence>
<organism evidence="2 3">
    <name type="scientific">Cadophora malorum</name>
    <dbReference type="NCBI Taxonomy" id="108018"/>
    <lineage>
        <taxon>Eukaryota</taxon>
        <taxon>Fungi</taxon>
        <taxon>Dikarya</taxon>
        <taxon>Ascomycota</taxon>
        <taxon>Pezizomycotina</taxon>
        <taxon>Leotiomycetes</taxon>
        <taxon>Helotiales</taxon>
        <taxon>Ploettnerulaceae</taxon>
        <taxon>Cadophora</taxon>
    </lineage>
</organism>
<evidence type="ECO:0000313" key="2">
    <source>
        <dbReference type="EMBL" id="KAG4415699.1"/>
    </source>
</evidence>
<protein>
    <submittedName>
        <fullName evidence="2">Uncharacterized protein</fullName>
    </submittedName>
</protein>
<proteinExistence type="predicted"/>
<dbReference type="Proteomes" id="UP000664132">
    <property type="component" value="Unassembled WGS sequence"/>
</dbReference>
<dbReference type="EMBL" id="JAFJYH010000212">
    <property type="protein sequence ID" value="KAG4415699.1"/>
    <property type="molecule type" value="Genomic_DNA"/>
</dbReference>
<comment type="caution">
    <text evidence="2">The sequence shown here is derived from an EMBL/GenBank/DDBJ whole genome shotgun (WGS) entry which is preliminary data.</text>
</comment>
<feature type="compositionally biased region" description="Polar residues" evidence="1">
    <location>
        <begin position="46"/>
        <end position="61"/>
    </location>
</feature>
<reference evidence="2" key="1">
    <citation type="submission" date="2021-02" db="EMBL/GenBank/DDBJ databases">
        <title>Genome sequence Cadophora malorum strain M34.</title>
        <authorList>
            <person name="Stefanovic E."/>
            <person name="Vu D."/>
            <person name="Scully C."/>
            <person name="Dijksterhuis J."/>
            <person name="Roader J."/>
            <person name="Houbraken J."/>
        </authorList>
    </citation>
    <scope>NUCLEOTIDE SEQUENCE</scope>
    <source>
        <strain evidence="2">M34</strain>
    </source>
</reference>